<sequence>MSTKKAPVEIPSDDDSDCFIHKVVPSPAKGRAKKTATSQGKRPSVPEIQVKMTKEIKTRGRKPGANQNRTMAKPPARVNQKGRLHVPNSNSKPLRRPSIVPERRRAPVSTRATGATPLHLASNPVCIDLTNRSPSPEEVTGEETPAAPFVKCEAVKLHENNPGPSQETLPVGLTSPASSCTVREDISPSRGCIERWIVSTTETKEKSICSPQELDLAFDEAPGHEIFRAKQEAVALQNLLSIPQHDDQAAEHNTYQATEQPELSNKRSATAEIAVAGKKRRLNETPEKATPAVGPSLRPYINVNAFAALPGPLFTSKKKPIEHGLPEFLEQLEKSKAVPKRKNGGERLESPKVPGPYLATSINLAGKTKVELAEISPILTDSTVTEEAKPKPTVAKRATATRKDLLRTCLPHPAARSWRCWAKDETKRQISLALKAVTKTKFASGKRPELIKGDRQGARKQK</sequence>
<reference evidence="2 3" key="1">
    <citation type="submission" date="2024-01" db="EMBL/GenBank/DDBJ databases">
        <title>Complete genome of Cladobotryum mycophilum ATHUM6906.</title>
        <authorList>
            <person name="Christinaki A.C."/>
            <person name="Myridakis A.I."/>
            <person name="Kouvelis V.N."/>
        </authorList>
    </citation>
    <scope>NUCLEOTIDE SEQUENCE [LARGE SCALE GENOMIC DNA]</scope>
    <source>
        <strain evidence="2 3">ATHUM6906</strain>
    </source>
</reference>
<feature type="region of interest" description="Disordered" evidence="1">
    <location>
        <begin position="442"/>
        <end position="462"/>
    </location>
</feature>
<accession>A0ABR0SJ69</accession>
<name>A0ABR0SJ69_9HYPO</name>
<evidence type="ECO:0000313" key="3">
    <source>
        <dbReference type="Proteomes" id="UP001338125"/>
    </source>
</evidence>
<organism evidence="2 3">
    <name type="scientific">Cladobotryum mycophilum</name>
    <dbReference type="NCBI Taxonomy" id="491253"/>
    <lineage>
        <taxon>Eukaryota</taxon>
        <taxon>Fungi</taxon>
        <taxon>Dikarya</taxon>
        <taxon>Ascomycota</taxon>
        <taxon>Pezizomycotina</taxon>
        <taxon>Sordariomycetes</taxon>
        <taxon>Hypocreomycetidae</taxon>
        <taxon>Hypocreales</taxon>
        <taxon>Hypocreaceae</taxon>
        <taxon>Cladobotryum</taxon>
    </lineage>
</organism>
<gene>
    <name evidence="2" type="ORF">PT974_07795</name>
</gene>
<proteinExistence type="predicted"/>
<evidence type="ECO:0000313" key="2">
    <source>
        <dbReference type="EMBL" id="KAK5991761.1"/>
    </source>
</evidence>
<dbReference type="EMBL" id="JAVFKD010000013">
    <property type="protein sequence ID" value="KAK5991761.1"/>
    <property type="molecule type" value="Genomic_DNA"/>
</dbReference>
<feature type="region of interest" description="Disordered" evidence="1">
    <location>
        <begin position="247"/>
        <end position="268"/>
    </location>
</feature>
<protein>
    <submittedName>
        <fullName evidence="2">Uncharacterized protein</fullName>
    </submittedName>
</protein>
<keyword evidence="3" id="KW-1185">Reference proteome</keyword>
<evidence type="ECO:0000256" key="1">
    <source>
        <dbReference type="SAM" id="MobiDB-lite"/>
    </source>
</evidence>
<feature type="compositionally biased region" description="Basic and acidic residues" evidence="1">
    <location>
        <begin position="446"/>
        <end position="462"/>
    </location>
</feature>
<feature type="compositionally biased region" description="Polar residues" evidence="1">
    <location>
        <begin position="251"/>
        <end position="268"/>
    </location>
</feature>
<dbReference type="Proteomes" id="UP001338125">
    <property type="component" value="Unassembled WGS sequence"/>
</dbReference>
<feature type="region of interest" description="Disordered" evidence="1">
    <location>
        <begin position="24"/>
        <end position="119"/>
    </location>
</feature>
<comment type="caution">
    <text evidence="2">The sequence shown here is derived from an EMBL/GenBank/DDBJ whole genome shotgun (WGS) entry which is preliminary data.</text>
</comment>